<proteinExistence type="predicted"/>
<reference evidence="1" key="1">
    <citation type="submission" date="2014-09" db="EMBL/GenBank/DDBJ databases">
        <authorList>
            <person name="Magalhaes I.L.F."/>
            <person name="Oliveira U."/>
            <person name="Santos F.R."/>
            <person name="Vidigal T.H.D.A."/>
            <person name="Brescovit A.D."/>
            <person name="Santos A.J."/>
        </authorList>
    </citation>
    <scope>NUCLEOTIDE SEQUENCE</scope>
    <source>
        <tissue evidence="1">Shoot tissue taken approximately 20 cm above the soil surface</tissue>
    </source>
</reference>
<organism evidence="1">
    <name type="scientific">Arundo donax</name>
    <name type="common">Giant reed</name>
    <name type="synonym">Donax arundinaceus</name>
    <dbReference type="NCBI Taxonomy" id="35708"/>
    <lineage>
        <taxon>Eukaryota</taxon>
        <taxon>Viridiplantae</taxon>
        <taxon>Streptophyta</taxon>
        <taxon>Embryophyta</taxon>
        <taxon>Tracheophyta</taxon>
        <taxon>Spermatophyta</taxon>
        <taxon>Magnoliopsida</taxon>
        <taxon>Liliopsida</taxon>
        <taxon>Poales</taxon>
        <taxon>Poaceae</taxon>
        <taxon>PACMAD clade</taxon>
        <taxon>Arundinoideae</taxon>
        <taxon>Arundineae</taxon>
        <taxon>Arundo</taxon>
    </lineage>
</organism>
<accession>A0A0A8Z523</accession>
<sequence>MLILVCIF</sequence>
<name>A0A0A8Z523_ARUDO</name>
<reference evidence="1" key="2">
    <citation type="journal article" date="2015" name="Data Brief">
        <title>Shoot transcriptome of the giant reed, Arundo donax.</title>
        <authorList>
            <person name="Barrero R.A."/>
            <person name="Guerrero F.D."/>
            <person name="Moolhuijzen P."/>
            <person name="Goolsby J.A."/>
            <person name="Tidwell J."/>
            <person name="Bellgard S.E."/>
            <person name="Bellgard M.I."/>
        </authorList>
    </citation>
    <scope>NUCLEOTIDE SEQUENCE</scope>
    <source>
        <tissue evidence="1">Shoot tissue taken approximately 20 cm above the soil surface</tissue>
    </source>
</reference>
<protein>
    <submittedName>
        <fullName evidence="1">Uncharacterized protein</fullName>
    </submittedName>
</protein>
<dbReference type="EMBL" id="GBRH01263999">
    <property type="protein sequence ID" value="JAD33896.1"/>
    <property type="molecule type" value="Transcribed_RNA"/>
</dbReference>
<evidence type="ECO:0000313" key="1">
    <source>
        <dbReference type="EMBL" id="JAD33896.1"/>
    </source>
</evidence>